<comment type="caution">
    <text evidence="1">The sequence shown here is derived from an EMBL/GenBank/DDBJ whole genome shotgun (WGS) entry which is preliminary data.</text>
</comment>
<organism evidence="1 2">
    <name type="scientific">Saccharibacter floricola DSM 15669</name>
    <dbReference type="NCBI Taxonomy" id="1123227"/>
    <lineage>
        <taxon>Bacteria</taxon>
        <taxon>Pseudomonadati</taxon>
        <taxon>Pseudomonadota</taxon>
        <taxon>Alphaproteobacteria</taxon>
        <taxon>Acetobacterales</taxon>
        <taxon>Acetobacteraceae</taxon>
        <taxon>Saccharibacter</taxon>
    </lineage>
</organism>
<sequence length="78" mass="8339">MLCSIADDDRLYALLNKPLDECSKTADRPALCWAMGGCPGDENSIGTGESGPFSYKPIGDMTWQGREAGRAELVVLAC</sequence>
<dbReference type="EMBL" id="BAQD01000124">
    <property type="protein sequence ID" value="GBQ08608.1"/>
    <property type="molecule type" value="Genomic_DNA"/>
</dbReference>
<keyword evidence="2" id="KW-1185">Reference proteome</keyword>
<accession>A0ABQ0P1E7</accession>
<gene>
    <name evidence="1" type="ORF">AA15669_1835</name>
</gene>
<proteinExistence type="predicted"/>
<evidence type="ECO:0000313" key="1">
    <source>
        <dbReference type="EMBL" id="GBQ08608.1"/>
    </source>
</evidence>
<protein>
    <submittedName>
        <fullName evidence="1">Uncharacterized protein</fullName>
    </submittedName>
</protein>
<dbReference type="Proteomes" id="UP001062901">
    <property type="component" value="Unassembled WGS sequence"/>
</dbReference>
<reference evidence="1" key="1">
    <citation type="submission" date="2013-04" db="EMBL/GenBank/DDBJ databases">
        <title>The genome sequencing project of 58 acetic acid bacteria.</title>
        <authorList>
            <person name="Okamoto-Kainuma A."/>
            <person name="Ishikawa M."/>
            <person name="Umino S."/>
            <person name="Koizumi Y."/>
            <person name="Shiwa Y."/>
            <person name="Yoshikawa H."/>
            <person name="Matsutani M."/>
            <person name="Matsushita K."/>
        </authorList>
    </citation>
    <scope>NUCLEOTIDE SEQUENCE</scope>
    <source>
        <strain evidence="1">DSM 15669</strain>
    </source>
</reference>
<evidence type="ECO:0000313" key="2">
    <source>
        <dbReference type="Proteomes" id="UP001062901"/>
    </source>
</evidence>
<name>A0ABQ0P1E7_9PROT</name>